<name>A0A6J7WTI0_9CAUD</name>
<proteinExistence type="predicted"/>
<dbReference type="EMBL" id="LR798292">
    <property type="protein sequence ID" value="CAB5221047.1"/>
    <property type="molecule type" value="Genomic_DNA"/>
</dbReference>
<sequence>MSDKLPTNKRRESRFQQVCPRQLQNLPQTPCPLALERIAAIQNQKDKKTKDLDVGSGCSWYCTSAETNYCFFNLVNNDQGPYTDEDIGILLSMSSNQVNKTYESAVGKLRAEKNTPAMQDLAETLRDVTSRQTDNTVYLPDNFLTDHNLNKSISPSSAQDQSDEDGESDDVEVKKVKKRKVRAKKSQLYGLYSQETLKRIQREKHEAINKKK</sequence>
<gene>
    <name evidence="2" type="ORF">UFOVP244_74</name>
</gene>
<evidence type="ECO:0000313" key="2">
    <source>
        <dbReference type="EMBL" id="CAB5221047.1"/>
    </source>
</evidence>
<evidence type="ECO:0000256" key="1">
    <source>
        <dbReference type="SAM" id="MobiDB-lite"/>
    </source>
</evidence>
<feature type="region of interest" description="Disordered" evidence="1">
    <location>
        <begin position="148"/>
        <end position="177"/>
    </location>
</feature>
<accession>A0A6J7WTI0</accession>
<feature type="compositionally biased region" description="Acidic residues" evidence="1">
    <location>
        <begin position="161"/>
        <end position="170"/>
    </location>
</feature>
<reference evidence="2" key="1">
    <citation type="submission" date="2020-05" db="EMBL/GenBank/DDBJ databases">
        <authorList>
            <person name="Chiriac C."/>
            <person name="Salcher M."/>
            <person name="Ghai R."/>
            <person name="Kavagutti S V."/>
        </authorList>
    </citation>
    <scope>NUCLEOTIDE SEQUENCE</scope>
</reference>
<organism evidence="2">
    <name type="scientific">uncultured Caudovirales phage</name>
    <dbReference type="NCBI Taxonomy" id="2100421"/>
    <lineage>
        <taxon>Viruses</taxon>
        <taxon>Duplodnaviria</taxon>
        <taxon>Heunggongvirae</taxon>
        <taxon>Uroviricota</taxon>
        <taxon>Caudoviricetes</taxon>
        <taxon>Peduoviridae</taxon>
        <taxon>Maltschvirus</taxon>
        <taxon>Maltschvirus maltsch</taxon>
    </lineage>
</organism>
<protein>
    <submittedName>
        <fullName evidence="2">Uncharacterized protein</fullName>
    </submittedName>
</protein>